<dbReference type="Gene3D" id="3.30.870.10">
    <property type="entry name" value="Endonuclease Chain A"/>
    <property type="match status" value="2"/>
</dbReference>
<dbReference type="Proteomes" id="UP000451233">
    <property type="component" value="Unassembled WGS sequence"/>
</dbReference>
<evidence type="ECO:0000313" key="11">
    <source>
        <dbReference type="Proteomes" id="UP000451233"/>
    </source>
</evidence>
<dbReference type="InterPro" id="IPR025200">
    <property type="entry name" value="PPK_C_dom2"/>
</dbReference>
<dbReference type="HAMAP" id="MF_00347">
    <property type="entry name" value="Polyphosphate_kinase"/>
    <property type="match status" value="1"/>
</dbReference>
<evidence type="ECO:0000256" key="6">
    <source>
        <dbReference type="ARBA" id="ARBA00022842"/>
    </source>
</evidence>
<dbReference type="InterPro" id="IPR036832">
    <property type="entry name" value="PPK_N_dom_sf"/>
</dbReference>
<feature type="binding site" evidence="7">
    <location>
        <position position="598"/>
    </location>
    <ligand>
        <name>ATP</name>
        <dbReference type="ChEBI" id="CHEBI:30616"/>
    </ligand>
</feature>
<dbReference type="InterPro" id="IPR041108">
    <property type="entry name" value="PP_kinase_C_1"/>
</dbReference>
<dbReference type="InterPro" id="IPR001736">
    <property type="entry name" value="PLipase_D/transphosphatidylase"/>
</dbReference>
<comment type="cofactor">
    <cofactor evidence="7">
        <name>Mg(2+)</name>
        <dbReference type="ChEBI" id="CHEBI:18420"/>
    </cofactor>
</comment>
<name>A0A7K1Y135_9SPHI</name>
<dbReference type="Pfam" id="PF13090">
    <property type="entry name" value="PP_kinase_C"/>
    <property type="match status" value="1"/>
</dbReference>
<keyword evidence="5 7" id="KW-0067">ATP-binding</keyword>
<dbReference type="SUPFAM" id="SSF143724">
    <property type="entry name" value="PHP14-like"/>
    <property type="match status" value="1"/>
</dbReference>
<keyword evidence="3 7" id="KW-0547">Nucleotide-binding</keyword>
<comment type="function">
    <text evidence="7 8">Catalyzes the reversible transfer of the terminal phosphate of ATP to form a long-chain polyphosphate (polyP).</text>
</comment>
<dbReference type="InterPro" id="IPR003414">
    <property type="entry name" value="PP_kinase"/>
</dbReference>
<feature type="binding site" evidence="7">
    <location>
        <position position="376"/>
    </location>
    <ligand>
        <name>Mg(2+)</name>
        <dbReference type="ChEBI" id="CHEBI:18420"/>
    </ligand>
</feature>
<dbReference type="PANTHER" id="PTHR30218:SF0">
    <property type="entry name" value="POLYPHOSPHATE KINASE"/>
    <property type="match status" value="1"/>
</dbReference>
<keyword evidence="6 7" id="KW-0460">Magnesium</keyword>
<dbReference type="GO" id="GO:0005524">
    <property type="term" value="F:ATP binding"/>
    <property type="evidence" value="ECO:0007669"/>
    <property type="project" value="UniProtKB-KW"/>
</dbReference>
<keyword evidence="1 7" id="KW-0597">Phosphoprotein</keyword>
<comment type="PTM">
    <text evidence="7 8">An intermediate of this reaction is the autophosphorylated ppk in which a phosphate is covalently linked to a histidine residue through a N-P bond.</text>
</comment>
<dbReference type="Pfam" id="PF17941">
    <property type="entry name" value="PP_kinase_C_1"/>
    <property type="match status" value="1"/>
</dbReference>
<dbReference type="PROSITE" id="PS50035">
    <property type="entry name" value="PLD"/>
    <property type="match status" value="1"/>
</dbReference>
<dbReference type="Pfam" id="PF02503">
    <property type="entry name" value="PP_kinase"/>
    <property type="match status" value="1"/>
</dbReference>
<keyword evidence="7" id="KW-0479">Metal-binding</keyword>
<keyword evidence="4 7" id="KW-0418">Kinase</keyword>
<comment type="similarity">
    <text evidence="7 8">Belongs to the polyphosphate kinase 1 (PPK1) family.</text>
</comment>
<comment type="caution">
    <text evidence="10">The sequence shown here is derived from an EMBL/GenBank/DDBJ whole genome shotgun (WGS) entry which is preliminary data.</text>
</comment>
<keyword evidence="2 7" id="KW-0808">Transferase</keyword>
<evidence type="ECO:0000256" key="8">
    <source>
        <dbReference type="RuleBase" id="RU003800"/>
    </source>
</evidence>
<dbReference type="RefSeq" id="WP_160907770.1">
    <property type="nucleotide sequence ID" value="NZ_WVHS01000003.1"/>
</dbReference>
<protein>
    <recommendedName>
        <fullName evidence="7 8">Polyphosphate kinase</fullName>
        <ecNumber evidence="7 8">2.7.4.1</ecNumber>
    </recommendedName>
    <alternativeName>
        <fullName evidence="7">ATP-polyphosphate phosphotransferase</fullName>
    </alternativeName>
    <alternativeName>
        <fullName evidence="7">Polyphosphoric acid kinase</fullName>
    </alternativeName>
</protein>
<dbReference type="InterPro" id="IPR025198">
    <property type="entry name" value="PPK_N_dom"/>
</dbReference>
<reference evidence="10 11" key="1">
    <citation type="submission" date="2019-11" db="EMBL/GenBank/DDBJ databases">
        <title>Pedobacter sp. HMF7056 Genome sequencing and assembly.</title>
        <authorList>
            <person name="Kang H."/>
            <person name="Kim H."/>
            <person name="Joh K."/>
        </authorList>
    </citation>
    <scope>NUCLEOTIDE SEQUENCE [LARGE SCALE GENOMIC DNA]</scope>
    <source>
        <strain evidence="10 11">HMF7056</strain>
    </source>
</reference>
<feature type="domain" description="PLD phosphodiesterase" evidence="9">
    <location>
        <begin position="593"/>
        <end position="623"/>
    </location>
</feature>
<dbReference type="GO" id="GO:0009358">
    <property type="term" value="C:polyphosphate kinase complex"/>
    <property type="evidence" value="ECO:0007669"/>
    <property type="project" value="InterPro"/>
</dbReference>
<comment type="catalytic activity">
    <reaction evidence="7 8">
        <text>[phosphate](n) + ATP = [phosphate](n+1) + ADP</text>
        <dbReference type="Rhea" id="RHEA:19573"/>
        <dbReference type="Rhea" id="RHEA-COMP:9859"/>
        <dbReference type="Rhea" id="RHEA-COMP:14280"/>
        <dbReference type="ChEBI" id="CHEBI:16838"/>
        <dbReference type="ChEBI" id="CHEBI:30616"/>
        <dbReference type="ChEBI" id="CHEBI:456216"/>
        <dbReference type="EC" id="2.7.4.1"/>
    </reaction>
</comment>
<evidence type="ECO:0000256" key="7">
    <source>
        <dbReference type="HAMAP-Rule" id="MF_00347"/>
    </source>
</evidence>
<accession>A0A7K1Y135</accession>
<dbReference type="EC" id="2.7.4.1" evidence="7 8"/>
<dbReference type="GO" id="GO:0008976">
    <property type="term" value="F:polyphosphate kinase activity"/>
    <property type="evidence" value="ECO:0007669"/>
    <property type="project" value="UniProtKB-UniRule"/>
</dbReference>
<feature type="binding site" evidence="7">
    <location>
        <position position="54"/>
    </location>
    <ligand>
        <name>ATP</name>
        <dbReference type="ChEBI" id="CHEBI:30616"/>
    </ligand>
</feature>
<dbReference type="NCBIfam" id="NF003917">
    <property type="entry name" value="PRK05443.1-1"/>
    <property type="match status" value="1"/>
</dbReference>
<keyword evidence="11" id="KW-1185">Reference proteome</keyword>
<dbReference type="InterPro" id="IPR029052">
    <property type="entry name" value="Metallo-depent_PP-like"/>
</dbReference>
<dbReference type="InterPro" id="IPR024953">
    <property type="entry name" value="PP_kinase_middle"/>
</dbReference>
<evidence type="ECO:0000313" key="10">
    <source>
        <dbReference type="EMBL" id="MXV16798.1"/>
    </source>
</evidence>
<dbReference type="CDD" id="cd09167">
    <property type="entry name" value="PLDc_EcPPK1_C2_like"/>
    <property type="match status" value="1"/>
</dbReference>
<dbReference type="SUPFAM" id="SSF56300">
    <property type="entry name" value="Metallo-dependent phosphatases"/>
    <property type="match status" value="1"/>
</dbReference>
<feature type="binding site" evidence="7">
    <location>
        <position position="469"/>
    </location>
    <ligand>
        <name>ATP</name>
        <dbReference type="ChEBI" id="CHEBI:30616"/>
    </ligand>
</feature>
<dbReference type="EMBL" id="WVHS01000003">
    <property type="protein sequence ID" value="MXV16798.1"/>
    <property type="molecule type" value="Genomic_DNA"/>
</dbReference>
<evidence type="ECO:0000256" key="5">
    <source>
        <dbReference type="ARBA" id="ARBA00022840"/>
    </source>
</evidence>
<proteinExistence type="inferred from homology"/>
<evidence type="ECO:0000256" key="2">
    <source>
        <dbReference type="ARBA" id="ARBA00022679"/>
    </source>
</evidence>
<dbReference type="SUPFAM" id="SSF140356">
    <property type="entry name" value="PPK N-terminal domain-like"/>
    <property type="match status" value="1"/>
</dbReference>
<dbReference type="Pfam" id="PF13089">
    <property type="entry name" value="PP_kinase_N"/>
    <property type="match status" value="1"/>
</dbReference>
<gene>
    <name evidence="10" type="primary">ppk1</name>
    <name evidence="7" type="synonym">ppk</name>
    <name evidence="10" type="ORF">GS398_15960</name>
</gene>
<dbReference type="NCBIfam" id="TIGR03705">
    <property type="entry name" value="poly_P_kin"/>
    <property type="match status" value="1"/>
</dbReference>
<dbReference type="PANTHER" id="PTHR30218">
    <property type="entry name" value="POLYPHOSPHATE KINASE"/>
    <property type="match status" value="1"/>
</dbReference>
<evidence type="ECO:0000256" key="3">
    <source>
        <dbReference type="ARBA" id="ARBA00022741"/>
    </source>
</evidence>
<evidence type="ECO:0000256" key="1">
    <source>
        <dbReference type="ARBA" id="ARBA00022553"/>
    </source>
</evidence>
<sequence length="1855" mass="206359">MEKIDPKAVEAVNYAFFNRDLSWLSFNERVLLEAARPQVPVLERIKFLSIYSSNLDEFYRVRVPSLTALKKVKLGESALPETDVDPKGVLARVKEVTGRQQSLFGTIIREQILPLLKAADIHLLYNEAFDADTEAAATRYFFSTALAFMRPVALTADTSFFPENNQLYLLNVLGTGADEEELVLLNIPANLPRFHSFGGTGQRVVVFLDDVIKANLAFLFPGKELLGSYSIKVTRDAELELKDEYEGDIADKIEKQLAKRDYGLATRVLYDAKIPVLILERFSRFLNLGSAGMVEGGRYHNLKDLTSFPVNRADLSEPSWPASPPATEPGVPLLEQVAKNDLVVHTPYQSYETVLRFFNEAATDPAAEEIYVTLYRVASDSQIVHSLITAAMNGKKVTVFIELKARFDEANNLKWARRLKSAGVKIIYSISSLKVHAKIALVKRRRGERMQYLGLFSTGNLNESTARFYTDHILLTAHKEMLREVELLFIFLGKRRKPPNPGKIAFKELLVAGFNLPQRFTALIDREIAAARSGNPSGITLKMNNLEEQALIGKLYEASNAGVRVNLVMRGICCLIPGVKGMSANITVKRIVDRYLEHGRIFIFENGGAPLVFMGSADWMIRNIHRRIEVCFPVYDPSIRQQVLDMVALQWADNTQAVLLDEDLQNVLPEVSAPAVRSQEAIYKMLLMVLVFLCCGPGLRAQDSPVYRMVLIGNAGSVNAVQQQVIKHAAANVLPNSTSVLYLGDNVYPRGVALPGQPGEKETHEVLISQFAPMRKANAPVFFIAGEHDWDNAGPLGLQKVQQQWQFLADRQDNGLRMIPANGCPDPVEIAVTDQLTIIAFDSEWWLHTFPAGNAENECSCRTRNDVTAQLEELLYKNRFKVVMLASHHPFKTYGRHGSSFSLASLFASPQDAGHPLYKAMTTKLGKLLEGYPNVVQVSAHDHGQQLIGTKTLQVVTGGGAAEGRVKKGKNTLFADNSAGYVTIDLLKDQALRFNFYALGSNGIVSVFSYKKPFGQVDYRQEAGYTAITADSLVRAVHPAYNDVSGLHRAIFGENYREEWAAPTRFPVIHISKIHGGLKPLSRGGGFQSKSLRLADPTGKEWVIRTVEKSAEMLLPEPLRETFARDVFDDAMSAQHPFSALVVPPIADAAHVKHANPVIGVIAPDPNLGVYEKAFANTVCLLEEREPAGDSDNSLKMLANLRKDNDNSYLAGEFLRARLLDLLIGDWDRHEDQWRWRDVKDGSGKLYAPVPRDRDQALYLNEGLVPWITARSWIYPTLQGFGEEIPSPRFSLVKTRFLNAHPAAQLSHETWVRITREFIAAVSDEVLAAGIARLPASTTPERRKDLLNKLIARRARIPGAMEDYYRLVNKVVDIRASDKNERLTITDAGDGGVTVAIHKLSKEGALKEALSEKTFDPVITREIRLYTGKGNDQVMIDDAGSQIRLRVIGDDGQKTVNVVNAANRTDLYTPAQHLTLQGNSGKVKKHFSADSSNTAFVPVNLYNITMPLFSLAMNADDGLLLSLGFKHTHQEGFRKSPYAATHQLMGTHSFSTRAYKLQYDGEWIRAAGKADFTLNARINAPDNTINFFGRGNETPLVKEGDYKRFYRARFGYYRLDPAFRWRNGRGSIISAGPSLQYYLLDKDDNIGRSIADAATRTGADSLTIGESKLHGGASFSYTLDKRGRLPFTAWGSFFDVKVLAYKGLSKAADSYLQLVPRLALFKSLNNRATIVLAERIGGTVTLGKTAFYQSAFLGENGNLLGYHQYRFAGQHSLYNNLELRVKAGTFSGYIFPGQFGFTGFYDTGRVWEKGEKSGAWHHSAGGGVFVSPAGFAVVQLLAGYSKEGWYPYFTMRFRY</sequence>
<feature type="active site" description="Phosphohistidine intermediate" evidence="7">
    <location>
        <position position="436"/>
    </location>
</feature>
<feature type="binding site" evidence="7">
    <location>
        <position position="406"/>
    </location>
    <ligand>
        <name>Mg(2+)</name>
        <dbReference type="ChEBI" id="CHEBI:18420"/>
    </ligand>
</feature>
<dbReference type="Gene3D" id="3.60.21.10">
    <property type="match status" value="1"/>
</dbReference>
<dbReference type="GO" id="GO:0046872">
    <property type="term" value="F:metal ion binding"/>
    <property type="evidence" value="ECO:0007669"/>
    <property type="project" value="UniProtKB-KW"/>
</dbReference>
<dbReference type="Gene3D" id="3.30.1840.10">
    <property type="entry name" value="Polyphosphate kinase middle domain"/>
    <property type="match status" value="1"/>
</dbReference>
<dbReference type="SUPFAM" id="SSF56024">
    <property type="entry name" value="Phospholipase D/nuclease"/>
    <property type="match status" value="2"/>
</dbReference>
<dbReference type="InterPro" id="IPR036830">
    <property type="entry name" value="PP_kinase_middle_dom_sf"/>
</dbReference>
<dbReference type="GO" id="GO:0006799">
    <property type="term" value="P:polyphosphate biosynthetic process"/>
    <property type="evidence" value="ECO:0007669"/>
    <property type="project" value="UniProtKB-UniRule"/>
</dbReference>
<evidence type="ECO:0000259" key="9">
    <source>
        <dbReference type="PROSITE" id="PS50035"/>
    </source>
</evidence>
<organism evidence="10 11">
    <name type="scientific">Hufsiella ginkgonis</name>
    <dbReference type="NCBI Taxonomy" id="2695274"/>
    <lineage>
        <taxon>Bacteria</taxon>
        <taxon>Pseudomonadati</taxon>
        <taxon>Bacteroidota</taxon>
        <taxon>Sphingobacteriia</taxon>
        <taxon>Sphingobacteriales</taxon>
        <taxon>Sphingobacteriaceae</taxon>
        <taxon>Hufsiella</taxon>
    </lineage>
</organism>
<dbReference type="CDD" id="cd09164">
    <property type="entry name" value="PLDc_EcPPK1_C1_like"/>
    <property type="match status" value="1"/>
</dbReference>
<dbReference type="Gene3D" id="1.20.58.310">
    <property type="entry name" value="Polyphosphate kinase N-terminal domain"/>
    <property type="match status" value="1"/>
</dbReference>
<evidence type="ECO:0000256" key="4">
    <source>
        <dbReference type="ARBA" id="ARBA00022777"/>
    </source>
</evidence>
<feature type="binding site" evidence="7">
    <location>
        <position position="570"/>
    </location>
    <ligand>
        <name>ATP</name>
        <dbReference type="ChEBI" id="CHEBI:30616"/>
    </ligand>
</feature>